<comment type="subcellular location">
    <subcellularLocation>
        <location evidence="1">Membrane</location>
        <topology evidence="1">Multi-pass membrane protein</topology>
    </subcellularLocation>
</comment>
<evidence type="ECO:0000256" key="4">
    <source>
        <dbReference type="ARBA" id="ARBA00023136"/>
    </source>
</evidence>
<keyword evidence="8" id="KW-0614">Plasmid</keyword>
<geneLocation type="plasmid" evidence="7 9">
    <name>p91-197-1</name>
</geneLocation>
<evidence type="ECO:0000256" key="1">
    <source>
        <dbReference type="ARBA" id="ARBA00004141"/>
    </source>
</evidence>
<feature type="transmembrane region" description="Helical" evidence="6">
    <location>
        <begin position="31"/>
        <end position="52"/>
    </location>
</feature>
<feature type="transmembrane region" description="Helical" evidence="6">
    <location>
        <begin position="238"/>
        <end position="257"/>
    </location>
</feature>
<dbReference type="RefSeq" id="WP_086959653.1">
    <property type="nucleotide sequence ID" value="NZ_AP018047.1"/>
</dbReference>
<sequence length="339" mass="36469">MDIGVFTYIGGSIENMTSAFILGGARNLIDALTQVVVISVTLYLMGQGYLQILGKSEDLAIDVVKTSLVVIVITTLALNADNYTTYVIGTVTALSDGLTHAMFPSSGEDDIYETLDNLLAKGVNQAAYCFEQAGWTPATWTWLFCAFVVMASIGTLTVRAGLIVIGTKFLLSVLLVIGPLFFIAACFPVTRRFIDSWLNKVLENILVQLFGITVVVMATKIIGNFIKVNDITKAIDANPAGIAVQVAIVSGILLYVIQQIPNLAGALSGSFASAMLKISMPKLNPMNAQHSAIAERASWAQQQQNQLSHGGAVKGSNPKHDLSQDLKDRIAAHNMKHRH</sequence>
<keyword evidence="2 6" id="KW-0812">Transmembrane</keyword>
<name>A0A1V1VI34_PHODP</name>
<dbReference type="AlphaFoldDB" id="A0A1V1VI34"/>
<feature type="region of interest" description="Disordered" evidence="5">
    <location>
        <begin position="304"/>
        <end position="324"/>
    </location>
</feature>
<evidence type="ECO:0000256" key="2">
    <source>
        <dbReference type="ARBA" id="ARBA00022692"/>
    </source>
</evidence>
<evidence type="ECO:0000313" key="10">
    <source>
        <dbReference type="Proteomes" id="UP000516656"/>
    </source>
</evidence>
<geneLocation type="plasmid" evidence="8 10">
    <name>unnamed2</name>
</geneLocation>
<feature type="transmembrane region" description="Helical" evidence="6">
    <location>
        <begin position="169"/>
        <end position="190"/>
    </location>
</feature>
<evidence type="ECO:0000313" key="7">
    <source>
        <dbReference type="EMBL" id="BAX56127.1"/>
    </source>
</evidence>
<feature type="transmembrane region" description="Helical" evidence="6">
    <location>
        <begin position="140"/>
        <end position="162"/>
    </location>
</feature>
<keyword evidence="4 6" id="KW-0472">Membrane</keyword>
<protein>
    <submittedName>
        <fullName evidence="7 8">Type IV secretion system protein</fullName>
    </submittedName>
</protein>
<reference evidence="7" key="1">
    <citation type="journal article" date="2017" name="Genome Announc.">
        <title>Whole-Genome Sequence of Photobacterium damselae subsp. piscicida Strain 91-197, Isolated from Hybrid Striped Bass (Morone sp.) in the United States.</title>
        <authorList>
            <person name="Teru Y."/>
            <person name="Hikima J."/>
            <person name="Kono T."/>
            <person name="Sakai M."/>
            <person name="Takano T."/>
            <person name="Hawke J.P."/>
            <person name="Takeyama H."/>
            <person name="Aoki T."/>
        </authorList>
    </citation>
    <scope>NUCLEOTIDE SEQUENCE</scope>
    <source>
        <strain evidence="7">91-197</strain>
        <plasmid evidence="7">p91-197-1</plasmid>
    </source>
</reference>
<evidence type="ECO:0000256" key="5">
    <source>
        <dbReference type="SAM" id="MobiDB-lite"/>
    </source>
</evidence>
<dbReference type="GO" id="GO:0030255">
    <property type="term" value="P:protein secretion by the type IV secretion system"/>
    <property type="evidence" value="ECO:0007669"/>
    <property type="project" value="InterPro"/>
</dbReference>
<evidence type="ECO:0000256" key="3">
    <source>
        <dbReference type="ARBA" id="ARBA00022989"/>
    </source>
</evidence>
<keyword evidence="3 6" id="KW-1133">Transmembrane helix</keyword>
<feature type="transmembrane region" description="Helical" evidence="6">
    <location>
        <begin position="59"/>
        <end position="78"/>
    </location>
</feature>
<evidence type="ECO:0000313" key="9">
    <source>
        <dbReference type="Proteomes" id="UP000218676"/>
    </source>
</evidence>
<reference evidence="9" key="2">
    <citation type="submission" date="2017-05" db="EMBL/GenBank/DDBJ databases">
        <title>Whole genome sequence of fish pathogenic bacteria, Photobacterium damselae subsp. piscicida, strain 91-197, isolated from hybrid striped bass (Morone sp.) in USA.</title>
        <authorList>
            <person name="Teru Y."/>
            <person name="Hikima J."/>
            <person name="Kono T."/>
            <person name="Sakai M."/>
            <person name="Takano T."/>
            <person name="Hawke J.P."/>
            <person name="Takeyama H."/>
            <person name="Aoki T."/>
        </authorList>
    </citation>
    <scope>NUCLEOTIDE SEQUENCE [LARGE SCALE GENOMIC DNA]</scope>
    <source>
        <strain evidence="9">91-197</strain>
        <plasmid evidence="9">p91-197-1</plasmid>
    </source>
</reference>
<feature type="transmembrane region" description="Helical" evidence="6">
    <location>
        <begin position="205"/>
        <end position="226"/>
    </location>
</feature>
<proteinExistence type="predicted"/>
<accession>A0A1V1VI34</accession>
<dbReference type="Proteomes" id="UP000516656">
    <property type="component" value="Plasmid unnamed2"/>
</dbReference>
<dbReference type="Proteomes" id="UP000218676">
    <property type="component" value="Plasmid p91-197-1"/>
</dbReference>
<dbReference type="GO" id="GO:0016020">
    <property type="term" value="C:membrane"/>
    <property type="evidence" value="ECO:0007669"/>
    <property type="project" value="UniProtKB-SubCell"/>
</dbReference>
<evidence type="ECO:0000313" key="8">
    <source>
        <dbReference type="EMBL" id="QOD59106.1"/>
    </source>
</evidence>
<reference evidence="8 10" key="3">
    <citation type="submission" date="2020-09" db="EMBL/GenBank/DDBJ databases">
        <title>Complete, closed and curated genome sequences of Photobacterium damselae subsp. piscicida isolates from Australia indicate localised evolution and additional plasmid-borne pathogenicity mechanisms.</title>
        <authorList>
            <person name="Baseggio L."/>
            <person name="Silayeva O."/>
            <person name="Buller N."/>
            <person name="Landos M."/>
            <person name="Engelstaedter J."/>
            <person name="Barnes A.C."/>
        </authorList>
    </citation>
    <scope>NUCLEOTIDE SEQUENCE [LARGE SCALE GENOMIC DNA]</scope>
    <source>
        <strain evidence="8 10">AS-16-0540-1</strain>
        <plasmid evidence="8 10">unnamed2</plasmid>
    </source>
</reference>
<dbReference type="EMBL" id="AP018047">
    <property type="protein sequence ID" value="BAX56127.1"/>
    <property type="molecule type" value="Genomic_DNA"/>
</dbReference>
<dbReference type="EMBL" id="CP061858">
    <property type="protein sequence ID" value="QOD59106.1"/>
    <property type="molecule type" value="Genomic_DNA"/>
</dbReference>
<evidence type="ECO:0000256" key="6">
    <source>
        <dbReference type="SAM" id="Phobius"/>
    </source>
</evidence>
<organism evidence="8 10">
    <name type="scientific">Photobacterium damsela subsp. piscicida</name>
    <name type="common">Pasteurella piscicida</name>
    <dbReference type="NCBI Taxonomy" id="38294"/>
    <lineage>
        <taxon>Bacteria</taxon>
        <taxon>Pseudomonadati</taxon>
        <taxon>Pseudomonadota</taxon>
        <taxon>Gammaproteobacteria</taxon>
        <taxon>Vibrionales</taxon>
        <taxon>Vibrionaceae</taxon>
        <taxon>Photobacterium</taxon>
    </lineage>
</organism>
<dbReference type="Pfam" id="PF04610">
    <property type="entry name" value="TrbL"/>
    <property type="match status" value="1"/>
</dbReference>
<dbReference type="InterPro" id="IPR007688">
    <property type="entry name" value="Conjugal_tfr_TrbL/VirB6"/>
</dbReference>
<gene>
    <name evidence="8" type="ORF">IC627_22940</name>
    <name evidence="7" type="ORF">PDPUS_3_00046</name>
</gene>